<feature type="compositionally biased region" description="Low complexity" evidence="1">
    <location>
        <begin position="54"/>
        <end position="66"/>
    </location>
</feature>
<proteinExistence type="predicted"/>
<comment type="caution">
    <text evidence="2">The sequence shown here is derived from an EMBL/GenBank/DDBJ whole genome shotgun (WGS) entry which is preliminary data.</text>
</comment>
<name>A0A168C3S6_9HYPO</name>
<protein>
    <submittedName>
        <fullName evidence="2">Uncharacterized protein</fullName>
    </submittedName>
</protein>
<reference evidence="2 3" key="1">
    <citation type="journal article" date="2016" name="Genome Biol. Evol.">
        <title>Divergent and convergent evolution of fungal pathogenicity.</title>
        <authorList>
            <person name="Shang Y."/>
            <person name="Xiao G."/>
            <person name="Zheng P."/>
            <person name="Cen K."/>
            <person name="Zhan S."/>
            <person name="Wang C."/>
        </authorList>
    </citation>
    <scope>NUCLEOTIDE SEQUENCE [LARGE SCALE GENOMIC DNA]</scope>
    <source>
        <strain evidence="2 3">RCEF 2490</strain>
    </source>
</reference>
<accession>A0A168C3S6</accession>
<dbReference type="OrthoDB" id="3439627at2759"/>
<feature type="region of interest" description="Disordered" evidence="1">
    <location>
        <begin position="1"/>
        <end position="75"/>
    </location>
</feature>
<evidence type="ECO:0000256" key="1">
    <source>
        <dbReference type="SAM" id="MobiDB-lite"/>
    </source>
</evidence>
<gene>
    <name evidence="2" type="ORF">AAL_04404</name>
</gene>
<keyword evidence="3" id="KW-1185">Reference proteome</keyword>
<dbReference type="AlphaFoldDB" id="A0A168C3S6"/>
<dbReference type="STRING" id="1081109.A0A168C3S6"/>
<sequence>MPRPGDGSSHNGPFEKAGHDAAVGTAPAETDKVARAGKTADVPEGLREKGAGLAGVSASGGQSQGLKKGDGAGQG</sequence>
<dbReference type="Proteomes" id="UP000078544">
    <property type="component" value="Unassembled WGS sequence"/>
</dbReference>
<organism evidence="2 3">
    <name type="scientific">Moelleriella libera RCEF 2490</name>
    <dbReference type="NCBI Taxonomy" id="1081109"/>
    <lineage>
        <taxon>Eukaryota</taxon>
        <taxon>Fungi</taxon>
        <taxon>Dikarya</taxon>
        <taxon>Ascomycota</taxon>
        <taxon>Pezizomycotina</taxon>
        <taxon>Sordariomycetes</taxon>
        <taxon>Hypocreomycetidae</taxon>
        <taxon>Hypocreales</taxon>
        <taxon>Clavicipitaceae</taxon>
        <taxon>Moelleriella</taxon>
    </lineage>
</organism>
<evidence type="ECO:0000313" key="3">
    <source>
        <dbReference type="Proteomes" id="UP000078544"/>
    </source>
</evidence>
<evidence type="ECO:0000313" key="2">
    <source>
        <dbReference type="EMBL" id="KZZ96108.1"/>
    </source>
</evidence>
<dbReference type="EMBL" id="AZGY01000008">
    <property type="protein sequence ID" value="KZZ96108.1"/>
    <property type="molecule type" value="Genomic_DNA"/>
</dbReference>